<evidence type="ECO:0000313" key="2">
    <source>
        <dbReference type="Proteomes" id="UP000256763"/>
    </source>
</evidence>
<organism evidence="1 2">
    <name type="scientific">Alkalilimnicola ehrlichii</name>
    <dbReference type="NCBI Taxonomy" id="351052"/>
    <lineage>
        <taxon>Bacteria</taxon>
        <taxon>Pseudomonadati</taxon>
        <taxon>Pseudomonadota</taxon>
        <taxon>Gammaproteobacteria</taxon>
        <taxon>Chromatiales</taxon>
        <taxon>Ectothiorhodospiraceae</taxon>
        <taxon>Alkalilimnicola</taxon>
    </lineage>
</organism>
<accession>A0A3E0WQ73</accession>
<dbReference type="Proteomes" id="UP000256763">
    <property type="component" value="Unassembled WGS sequence"/>
</dbReference>
<proteinExistence type="predicted"/>
<keyword evidence="2" id="KW-1185">Reference proteome</keyword>
<reference evidence="2" key="1">
    <citation type="submission" date="2017-05" db="EMBL/GenBank/DDBJ databases">
        <authorList>
            <person name="Sharma S."/>
            <person name="Sidhu C."/>
            <person name="Pinnaka A.K."/>
        </authorList>
    </citation>
    <scope>NUCLEOTIDE SEQUENCE [LARGE SCALE GENOMIC DNA]</scope>
    <source>
        <strain evidence="2">AK93</strain>
    </source>
</reference>
<gene>
    <name evidence="1" type="ORF">CAL65_13515</name>
</gene>
<comment type="caution">
    <text evidence="1">The sequence shown here is derived from an EMBL/GenBank/DDBJ whole genome shotgun (WGS) entry which is preliminary data.</text>
</comment>
<sequence length="158" mass="17822">MIGDYMQILGGDCYSDYPSAIGEMIRDYHDQDAAICMFMAHSPMFSAFDMRFVPQDNLLQERLRNECFRFLQTRDNVKFCHGGNIHVRSITKPLVFVEDDPGTDDKIEVGGSEPGWIVEGSERHGLIEYGQGWVGGRAGTIGNWFLPRKPDTAIITTL</sequence>
<dbReference type="RefSeq" id="WP_116304313.1">
    <property type="nucleotide sequence ID" value="NZ_NFZV01000053.1"/>
</dbReference>
<dbReference type="EMBL" id="NFZW01000013">
    <property type="protein sequence ID" value="RFA35120.1"/>
    <property type="molecule type" value="Genomic_DNA"/>
</dbReference>
<dbReference type="AlphaFoldDB" id="A0A3E0WQ73"/>
<name>A0A3E0WQ73_9GAMM</name>
<evidence type="ECO:0000313" key="1">
    <source>
        <dbReference type="EMBL" id="RFA35120.1"/>
    </source>
</evidence>
<protein>
    <submittedName>
        <fullName evidence="1">Uncharacterized protein</fullName>
    </submittedName>
</protein>